<feature type="compositionally biased region" description="Polar residues" evidence="1">
    <location>
        <begin position="31"/>
        <end position="40"/>
    </location>
</feature>
<evidence type="ECO:0000313" key="3">
    <source>
        <dbReference type="Proteomes" id="UP000284842"/>
    </source>
</evidence>
<proteinExistence type="predicted"/>
<protein>
    <submittedName>
        <fullName evidence="2">Uncharacterized protein</fullName>
    </submittedName>
</protein>
<evidence type="ECO:0000313" key="2">
    <source>
        <dbReference type="EMBL" id="PPQ99089.1"/>
    </source>
</evidence>
<sequence>MNSPPDPGSPSLSTESSGSPPPEEINFSLDAPNQEQSSQGYLARLASMTPGISRTSEATSGASKRRLPTGGSFGAGGSARDAKTRRRGDSSGTGRTANWEGGVTREPSGGARKEKDDLIDSGLVELLRKGAFIKL</sequence>
<dbReference type="AlphaFoldDB" id="A0A409Y7Z4"/>
<feature type="compositionally biased region" description="Low complexity" evidence="1">
    <location>
        <begin position="9"/>
        <end position="18"/>
    </location>
</feature>
<dbReference type="InParanoid" id="A0A409Y7Z4"/>
<gene>
    <name evidence="2" type="ORF">CVT24_009357</name>
</gene>
<dbReference type="Proteomes" id="UP000284842">
    <property type="component" value="Unassembled WGS sequence"/>
</dbReference>
<accession>A0A409Y7Z4</accession>
<reference evidence="2 3" key="1">
    <citation type="journal article" date="2018" name="Evol. Lett.">
        <title>Horizontal gene cluster transfer increased hallucinogenic mushroom diversity.</title>
        <authorList>
            <person name="Reynolds H.T."/>
            <person name="Vijayakumar V."/>
            <person name="Gluck-Thaler E."/>
            <person name="Korotkin H.B."/>
            <person name="Matheny P.B."/>
            <person name="Slot J.C."/>
        </authorList>
    </citation>
    <scope>NUCLEOTIDE SEQUENCE [LARGE SCALE GENOMIC DNA]</scope>
    <source>
        <strain evidence="2 3">2629</strain>
    </source>
</reference>
<name>A0A409Y7Z4_9AGAR</name>
<organism evidence="2 3">
    <name type="scientific">Panaeolus cyanescens</name>
    <dbReference type="NCBI Taxonomy" id="181874"/>
    <lineage>
        <taxon>Eukaryota</taxon>
        <taxon>Fungi</taxon>
        <taxon>Dikarya</taxon>
        <taxon>Basidiomycota</taxon>
        <taxon>Agaricomycotina</taxon>
        <taxon>Agaricomycetes</taxon>
        <taxon>Agaricomycetidae</taxon>
        <taxon>Agaricales</taxon>
        <taxon>Agaricineae</taxon>
        <taxon>Galeropsidaceae</taxon>
        <taxon>Panaeolus</taxon>
    </lineage>
</organism>
<comment type="caution">
    <text evidence="2">The sequence shown here is derived from an EMBL/GenBank/DDBJ whole genome shotgun (WGS) entry which is preliminary data.</text>
</comment>
<feature type="compositionally biased region" description="Polar residues" evidence="1">
    <location>
        <begin position="50"/>
        <end position="62"/>
    </location>
</feature>
<feature type="region of interest" description="Disordered" evidence="1">
    <location>
        <begin position="1"/>
        <end position="115"/>
    </location>
</feature>
<dbReference type="EMBL" id="NHTK01001369">
    <property type="protein sequence ID" value="PPQ99089.1"/>
    <property type="molecule type" value="Genomic_DNA"/>
</dbReference>
<dbReference type="OrthoDB" id="2726318at2759"/>
<evidence type="ECO:0000256" key="1">
    <source>
        <dbReference type="SAM" id="MobiDB-lite"/>
    </source>
</evidence>
<keyword evidence="3" id="KW-1185">Reference proteome</keyword>